<dbReference type="PANTHER" id="PTHR10131:SF94">
    <property type="entry name" value="TNF RECEPTOR-ASSOCIATED FACTOR 4"/>
    <property type="match status" value="1"/>
</dbReference>
<name>A0A3S3P683_9ACAR</name>
<sequence>MPGYDTERFISKVNEEFVCSICLAVLKNPICDACEHYFCEECIHSWLGATSRRLRKCPLSNEEISINTLKPVPRIVRNLLGRLELKCAFDGCEKIVTYNEIDHHETNCTFNPENNVQCEKNCGATLKISEIGDHDCVKYLQLIVAELTEKVDILKAINESNRIEINETRKLCSATIQEVNRLLPMLTKELSAVKNELSEIRRNLGPVTQDKEKSVDMKRQSSIKDKVEYYERAGKSD</sequence>
<dbReference type="Gene3D" id="3.30.40.10">
    <property type="entry name" value="Zinc/RING finger domain, C3HC4 (zinc finger)"/>
    <property type="match status" value="2"/>
</dbReference>
<evidence type="ECO:0000256" key="4">
    <source>
        <dbReference type="PROSITE-ProRule" id="PRU00175"/>
    </source>
</evidence>
<evidence type="ECO:0000313" key="7">
    <source>
        <dbReference type="EMBL" id="RWS15786.1"/>
    </source>
</evidence>
<dbReference type="InterPro" id="IPR017907">
    <property type="entry name" value="Znf_RING_CS"/>
</dbReference>
<evidence type="ECO:0000256" key="5">
    <source>
        <dbReference type="SAM" id="Coils"/>
    </source>
</evidence>
<dbReference type="PANTHER" id="PTHR10131">
    <property type="entry name" value="TNF RECEPTOR ASSOCIATED FACTOR"/>
    <property type="match status" value="1"/>
</dbReference>
<comment type="caution">
    <text evidence="8">The sequence shown here is derived from an EMBL/GenBank/DDBJ whole genome shotgun (WGS) entry which is preliminary data.</text>
</comment>
<dbReference type="EMBL" id="NCKU01000365">
    <property type="protein sequence ID" value="RWS15786.1"/>
    <property type="molecule type" value="Genomic_DNA"/>
</dbReference>
<keyword evidence="1" id="KW-0479">Metal-binding</keyword>
<feature type="coiled-coil region" evidence="5">
    <location>
        <begin position="176"/>
        <end position="203"/>
    </location>
</feature>
<dbReference type="Pfam" id="PF13923">
    <property type="entry name" value="zf-C3HC4_2"/>
    <property type="match status" value="1"/>
</dbReference>
<dbReference type="PROSITE" id="PS00518">
    <property type="entry name" value="ZF_RING_1"/>
    <property type="match status" value="1"/>
</dbReference>
<dbReference type="Proteomes" id="UP000285301">
    <property type="component" value="Unassembled WGS sequence"/>
</dbReference>
<evidence type="ECO:0000313" key="9">
    <source>
        <dbReference type="EMBL" id="RWS16749.1"/>
    </source>
</evidence>
<evidence type="ECO:0000313" key="8">
    <source>
        <dbReference type="EMBL" id="RWS15801.1"/>
    </source>
</evidence>
<dbReference type="SMART" id="SM00184">
    <property type="entry name" value="RING"/>
    <property type="match status" value="1"/>
</dbReference>
<dbReference type="PROSITE" id="PS50089">
    <property type="entry name" value="ZF_RING_2"/>
    <property type="match status" value="1"/>
</dbReference>
<dbReference type="InterPro" id="IPR001841">
    <property type="entry name" value="Znf_RING"/>
</dbReference>
<evidence type="ECO:0000256" key="2">
    <source>
        <dbReference type="ARBA" id="ARBA00022771"/>
    </source>
</evidence>
<evidence type="ECO:0000256" key="1">
    <source>
        <dbReference type="ARBA" id="ARBA00022723"/>
    </source>
</evidence>
<dbReference type="GO" id="GO:0008270">
    <property type="term" value="F:zinc ion binding"/>
    <property type="evidence" value="ECO:0007669"/>
    <property type="project" value="UniProtKB-KW"/>
</dbReference>
<dbReference type="OrthoDB" id="1630758at2759"/>
<dbReference type="AlphaFoldDB" id="A0A3S3P683"/>
<gene>
    <name evidence="9" type="ORF">B4U79_02261</name>
    <name evidence="8" type="ORF">B4U79_09910</name>
    <name evidence="7" type="ORF">B4U79_15151</name>
</gene>
<dbReference type="SUPFAM" id="SSF49599">
    <property type="entry name" value="TRAF domain-like"/>
    <property type="match status" value="1"/>
</dbReference>
<keyword evidence="2 4" id="KW-0863">Zinc-finger</keyword>
<proteinExistence type="predicted"/>
<evidence type="ECO:0000259" key="6">
    <source>
        <dbReference type="PROSITE" id="PS50089"/>
    </source>
</evidence>
<evidence type="ECO:0000313" key="10">
    <source>
        <dbReference type="Proteomes" id="UP000285301"/>
    </source>
</evidence>
<dbReference type="EMBL" id="NCKU01000362">
    <property type="protein sequence ID" value="RWS15801.1"/>
    <property type="molecule type" value="Genomic_DNA"/>
</dbReference>
<reference evidence="8" key="2">
    <citation type="submission" date="2018-11" db="EMBL/GenBank/DDBJ databases">
        <title>Trombidioid mite genomics.</title>
        <authorList>
            <person name="Dong X."/>
        </authorList>
    </citation>
    <scope>NUCLEOTIDE SEQUENCE</scope>
    <source>
        <strain evidence="8">UoL-WK</strain>
    </source>
</reference>
<organism evidence="8 10">
    <name type="scientific">Dinothrombium tinctorium</name>
    <dbReference type="NCBI Taxonomy" id="1965070"/>
    <lineage>
        <taxon>Eukaryota</taxon>
        <taxon>Metazoa</taxon>
        <taxon>Ecdysozoa</taxon>
        <taxon>Arthropoda</taxon>
        <taxon>Chelicerata</taxon>
        <taxon>Arachnida</taxon>
        <taxon>Acari</taxon>
        <taxon>Acariformes</taxon>
        <taxon>Trombidiformes</taxon>
        <taxon>Prostigmata</taxon>
        <taxon>Anystina</taxon>
        <taxon>Parasitengona</taxon>
        <taxon>Trombidioidea</taxon>
        <taxon>Trombidiidae</taxon>
        <taxon>Dinothrombium</taxon>
    </lineage>
</organism>
<dbReference type="EMBL" id="NCKU01000176">
    <property type="protein sequence ID" value="RWS16749.1"/>
    <property type="molecule type" value="Genomic_DNA"/>
</dbReference>
<feature type="domain" description="RING-type" evidence="6">
    <location>
        <begin position="19"/>
        <end position="61"/>
    </location>
</feature>
<keyword evidence="5" id="KW-0175">Coiled coil</keyword>
<reference evidence="8 10" key="1">
    <citation type="journal article" date="2018" name="Gigascience">
        <title>Genomes of trombidid mites reveal novel predicted allergens and laterally-transferred genes associated with secondary metabolism.</title>
        <authorList>
            <person name="Dong X."/>
            <person name="Chaisiri K."/>
            <person name="Xia D."/>
            <person name="Armstrong S.D."/>
            <person name="Fang Y."/>
            <person name="Donnelly M.J."/>
            <person name="Kadowaki T."/>
            <person name="McGarry J.W."/>
            <person name="Darby A.C."/>
            <person name="Makepeace B.L."/>
        </authorList>
    </citation>
    <scope>NUCLEOTIDE SEQUENCE [LARGE SCALE GENOMIC DNA]</scope>
    <source>
        <strain evidence="8">UoL-WK</strain>
    </source>
</reference>
<dbReference type="SUPFAM" id="SSF57850">
    <property type="entry name" value="RING/U-box"/>
    <property type="match status" value="1"/>
</dbReference>
<evidence type="ECO:0000256" key="3">
    <source>
        <dbReference type="ARBA" id="ARBA00022833"/>
    </source>
</evidence>
<protein>
    <submittedName>
        <fullName evidence="8">E3 ubiquitin-protein ligase NRDP1-like protein</fullName>
    </submittedName>
</protein>
<keyword evidence="10" id="KW-1185">Reference proteome</keyword>
<keyword evidence="3" id="KW-0862">Zinc</keyword>
<dbReference type="InterPro" id="IPR013083">
    <property type="entry name" value="Znf_RING/FYVE/PHD"/>
</dbReference>
<accession>A0A3S3P683</accession>
<dbReference type="STRING" id="1965070.A0A3S3P683"/>